<evidence type="ECO:0000256" key="5">
    <source>
        <dbReference type="ARBA" id="ARBA00022723"/>
    </source>
</evidence>
<feature type="binding site" evidence="10">
    <location>
        <position position="89"/>
    </location>
    <ligand>
        <name>Mg(2+)</name>
        <dbReference type="ChEBI" id="CHEBI:18420"/>
        <label>1</label>
        <note>catalytic</note>
    </ligand>
</feature>
<dbReference type="GO" id="GO:0008934">
    <property type="term" value="F:inositol monophosphate 1-phosphatase activity"/>
    <property type="evidence" value="ECO:0007669"/>
    <property type="project" value="InterPro"/>
</dbReference>
<keyword evidence="6 11" id="KW-0378">Hydrolase</keyword>
<evidence type="ECO:0000313" key="12">
    <source>
        <dbReference type="EMBL" id="PCC40668.1"/>
    </source>
</evidence>
<comment type="function">
    <text evidence="9">Catalyzes the dephosphorylation of histidinol-phosphate to histidinol, the direct precursor of histidine.</text>
</comment>
<gene>
    <name evidence="12" type="ORF">CIK66_02550</name>
</gene>
<dbReference type="GO" id="GO:0004401">
    <property type="term" value="F:histidinol-phosphatase activity"/>
    <property type="evidence" value="ECO:0007669"/>
    <property type="project" value="UniProtKB-EC"/>
</dbReference>
<dbReference type="InterPro" id="IPR020583">
    <property type="entry name" value="Inositol_monoP_metal-BS"/>
</dbReference>
<dbReference type="EMBL" id="NRGR01000005">
    <property type="protein sequence ID" value="PCC40668.1"/>
    <property type="molecule type" value="Genomic_DNA"/>
</dbReference>
<evidence type="ECO:0000313" key="13">
    <source>
        <dbReference type="Proteomes" id="UP000218598"/>
    </source>
</evidence>
<evidence type="ECO:0000256" key="4">
    <source>
        <dbReference type="ARBA" id="ARBA00009759"/>
    </source>
</evidence>
<dbReference type="GO" id="GO:0046854">
    <property type="term" value="P:phosphatidylinositol phosphate biosynthetic process"/>
    <property type="evidence" value="ECO:0007669"/>
    <property type="project" value="InterPro"/>
</dbReference>
<dbReference type="InterPro" id="IPR000760">
    <property type="entry name" value="Inositol_monophosphatase-like"/>
</dbReference>
<dbReference type="PANTHER" id="PTHR20854:SF4">
    <property type="entry name" value="INOSITOL-1-MONOPHOSPHATASE-RELATED"/>
    <property type="match status" value="1"/>
</dbReference>
<dbReference type="CDD" id="cd01639">
    <property type="entry name" value="IMPase"/>
    <property type="match status" value="1"/>
</dbReference>
<evidence type="ECO:0000256" key="7">
    <source>
        <dbReference type="ARBA" id="ARBA00022842"/>
    </source>
</evidence>
<name>A0A2A3YN00_9MICO</name>
<evidence type="ECO:0000256" key="10">
    <source>
        <dbReference type="PIRSR" id="PIRSR600760-2"/>
    </source>
</evidence>
<feature type="binding site" evidence="10">
    <location>
        <position position="71"/>
    </location>
    <ligand>
        <name>Mg(2+)</name>
        <dbReference type="ChEBI" id="CHEBI:18420"/>
        <label>1</label>
        <note>catalytic</note>
    </ligand>
</feature>
<evidence type="ECO:0000256" key="8">
    <source>
        <dbReference type="ARBA" id="ARBA00049158"/>
    </source>
</evidence>
<comment type="cofactor">
    <cofactor evidence="2 10 11">
        <name>Mg(2+)</name>
        <dbReference type="ChEBI" id="CHEBI:18420"/>
    </cofactor>
</comment>
<dbReference type="GO" id="GO:0006020">
    <property type="term" value="P:inositol metabolic process"/>
    <property type="evidence" value="ECO:0007669"/>
    <property type="project" value="TreeGrafter"/>
</dbReference>
<protein>
    <recommendedName>
        <fullName evidence="11">Inositol-1-monophosphatase</fullName>
        <ecNumber evidence="11">3.1.3.25</ecNumber>
    </recommendedName>
</protein>
<dbReference type="RefSeq" id="WP_096196424.1">
    <property type="nucleotide sequence ID" value="NZ_NRGR01000005.1"/>
</dbReference>
<keyword evidence="7 10" id="KW-0460">Magnesium</keyword>
<dbReference type="Gene3D" id="3.30.540.10">
    <property type="entry name" value="Fructose-1,6-Bisphosphatase, subunit A, domain 1"/>
    <property type="match status" value="1"/>
</dbReference>
<dbReference type="PROSITE" id="PS00630">
    <property type="entry name" value="IMP_2"/>
    <property type="match status" value="1"/>
</dbReference>
<evidence type="ECO:0000256" key="1">
    <source>
        <dbReference type="ARBA" id="ARBA00001033"/>
    </source>
</evidence>
<evidence type="ECO:0000256" key="3">
    <source>
        <dbReference type="ARBA" id="ARBA00004970"/>
    </source>
</evidence>
<evidence type="ECO:0000256" key="6">
    <source>
        <dbReference type="ARBA" id="ARBA00022801"/>
    </source>
</evidence>
<dbReference type="AlphaFoldDB" id="A0A2A3YN00"/>
<evidence type="ECO:0000256" key="2">
    <source>
        <dbReference type="ARBA" id="ARBA00001946"/>
    </source>
</evidence>
<dbReference type="Proteomes" id="UP000218598">
    <property type="component" value="Unassembled WGS sequence"/>
</dbReference>
<sequence length="276" mass="30323">MTTNIRELSEFTRRVAQEAGSIAMAGFRNRDLGIDLKKDFHDMVTQYDRSCEDHIRATIAEAYPGSRIIGEESGEDPGEGPLTWHIDPIDGTSNFARGMALWAVSIGVALDGEIVVGVVYDPANDHLFWADDRGAFLGEEPMHSWGFTEPSTATVACSFPLPRDLVHEPDIALAQFAEVTNQFAHVRALGSSCIALCWVAAGWLDATISFEASSWDVAASAFIVRQAGGSYLTYLDGTELPATRDYENPHYFAAVPGADFEILERIMRHQSKRPLP</sequence>
<reference evidence="12 13" key="1">
    <citation type="journal article" date="2017" name="Elife">
        <title>Extensive horizontal gene transfer in cheese-associated bacteria.</title>
        <authorList>
            <person name="Bonham K.S."/>
            <person name="Wolfe B.E."/>
            <person name="Dutton R.J."/>
        </authorList>
    </citation>
    <scope>NUCLEOTIDE SEQUENCE [LARGE SCALE GENOMIC DNA]</scope>
    <source>
        <strain evidence="12 13">341_9</strain>
    </source>
</reference>
<dbReference type="Gene3D" id="3.40.190.80">
    <property type="match status" value="1"/>
</dbReference>
<dbReference type="GO" id="GO:0007165">
    <property type="term" value="P:signal transduction"/>
    <property type="evidence" value="ECO:0007669"/>
    <property type="project" value="TreeGrafter"/>
</dbReference>
<dbReference type="Pfam" id="PF00459">
    <property type="entry name" value="Inositol_P"/>
    <property type="match status" value="1"/>
</dbReference>
<comment type="similarity">
    <text evidence="4 11">Belongs to the inositol monophosphatase superfamily.</text>
</comment>
<dbReference type="InterPro" id="IPR033942">
    <property type="entry name" value="IMPase"/>
</dbReference>
<comment type="pathway">
    <text evidence="3">Amino-acid biosynthesis; L-histidine biosynthesis; L-histidine from 5-phospho-alpha-D-ribose 1-diphosphate: step 8/9.</text>
</comment>
<dbReference type="EC" id="3.1.3.25" evidence="11"/>
<evidence type="ECO:0000256" key="11">
    <source>
        <dbReference type="RuleBase" id="RU364068"/>
    </source>
</evidence>
<organism evidence="12 13">
    <name type="scientific">Brachybacterium alimentarium</name>
    <dbReference type="NCBI Taxonomy" id="47845"/>
    <lineage>
        <taxon>Bacteria</taxon>
        <taxon>Bacillati</taxon>
        <taxon>Actinomycetota</taxon>
        <taxon>Actinomycetes</taxon>
        <taxon>Micrococcales</taxon>
        <taxon>Dermabacteraceae</taxon>
        <taxon>Brachybacterium</taxon>
    </lineage>
</organism>
<comment type="catalytic activity">
    <reaction evidence="1 11">
        <text>a myo-inositol phosphate + H2O = myo-inositol + phosphate</text>
        <dbReference type="Rhea" id="RHEA:24056"/>
        <dbReference type="ChEBI" id="CHEBI:15377"/>
        <dbReference type="ChEBI" id="CHEBI:17268"/>
        <dbReference type="ChEBI" id="CHEBI:43474"/>
        <dbReference type="ChEBI" id="CHEBI:84139"/>
        <dbReference type="EC" id="3.1.3.25"/>
    </reaction>
</comment>
<dbReference type="SUPFAM" id="SSF56655">
    <property type="entry name" value="Carbohydrate phosphatase"/>
    <property type="match status" value="1"/>
</dbReference>
<dbReference type="PROSITE" id="PS00629">
    <property type="entry name" value="IMP_1"/>
    <property type="match status" value="1"/>
</dbReference>
<evidence type="ECO:0000256" key="9">
    <source>
        <dbReference type="ARBA" id="ARBA00053547"/>
    </source>
</evidence>
<feature type="binding site" evidence="10">
    <location>
        <position position="216"/>
    </location>
    <ligand>
        <name>Mg(2+)</name>
        <dbReference type="ChEBI" id="CHEBI:18420"/>
        <label>1</label>
        <note>catalytic</note>
    </ligand>
</feature>
<feature type="binding site" evidence="10">
    <location>
        <position position="90"/>
    </location>
    <ligand>
        <name>Mg(2+)</name>
        <dbReference type="ChEBI" id="CHEBI:18420"/>
        <label>2</label>
    </ligand>
</feature>
<keyword evidence="13" id="KW-1185">Reference proteome</keyword>
<dbReference type="GO" id="GO:0046872">
    <property type="term" value="F:metal ion binding"/>
    <property type="evidence" value="ECO:0007669"/>
    <property type="project" value="UniProtKB-KW"/>
</dbReference>
<keyword evidence="5 10" id="KW-0479">Metal-binding</keyword>
<comment type="catalytic activity">
    <reaction evidence="8">
        <text>L-histidinol phosphate + H2O = L-histidinol + phosphate</text>
        <dbReference type="Rhea" id="RHEA:14465"/>
        <dbReference type="ChEBI" id="CHEBI:15377"/>
        <dbReference type="ChEBI" id="CHEBI:43474"/>
        <dbReference type="ChEBI" id="CHEBI:57699"/>
        <dbReference type="ChEBI" id="CHEBI:57980"/>
        <dbReference type="EC" id="3.1.3.15"/>
    </reaction>
</comment>
<proteinExistence type="inferred from homology"/>
<accession>A0A2A3YN00</accession>
<dbReference type="InterPro" id="IPR020550">
    <property type="entry name" value="Inositol_monophosphatase_CS"/>
</dbReference>
<dbReference type="PRINTS" id="PR00377">
    <property type="entry name" value="IMPHPHTASES"/>
</dbReference>
<dbReference type="FunFam" id="3.30.540.10:FF:000003">
    <property type="entry name" value="Inositol-1-monophosphatase"/>
    <property type="match status" value="1"/>
</dbReference>
<feature type="binding site" evidence="10">
    <location>
        <position position="87"/>
    </location>
    <ligand>
        <name>Mg(2+)</name>
        <dbReference type="ChEBI" id="CHEBI:18420"/>
        <label>1</label>
        <note>catalytic</note>
    </ligand>
</feature>
<dbReference type="PANTHER" id="PTHR20854">
    <property type="entry name" value="INOSITOL MONOPHOSPHATASE"/>
    <property type="match status" value="1"/>
</dbReference>
<dbReference type="OrthoDB" id="9772456at2"/>
<comment type="caution">
    <text evidence="12">The sequence shown here is derived from an EMBL/GenBank/DDBJ whole genome shotgun (WGS) entry which is preliminary data.</text>
</comment>